<dbReference type="KEGG" id="cot:CORT_0A09890"/>
<dbReference type="GeneID" id="14537615"/>
<sequence length="206" mass="24029">MTDHLQLSKRRKCNATKANQFMVKIPKSNMLEFDASDSDGSMNTTLFDEEQLHEENCTNFRNSVQLHVNSVSLNKNLKFTGYRKRIREVEITMTQNHDSSFDNSCPLNNPFITATQEKHPDVKGSVDLDSNVTFIKWCDELNSIQKKEKKLINQLYVERYKLYMRYDSLNKVLNKYASQLSAEESQLSEKFEHIKKTFSDILNLTV</sequence>
<dbReference type="OrthoDB" id="4018387at2759"/>
<evidence type="ECO:0000313" key="1">
    <source>
        <dbReference type="EMBL" id="CCG21374.1"/>
    </source>
</evidence>
<reference evidence="1 2" key="1">
    <citation type="journal article" date="2012" name="PLoS ONE">
        <title>Sequence and analysis of the genome of the pathogenic yeast Candida orthopsilosis.</title>
        <authorList>
            <person name="Riccombeni A."/>
            <person name="Vidanes G."/>
            <person name="Proux-Wera E."/>
            <person name="Wolfe K.H."/>
            <person name="Butler G."/>
        </authorList>
    </citation>
    <scope>NUCLEOTIDE SEQUENCE [LARGE SCALE GENOMIC DNA]</scope>
    <source>
        <strain evidence="1 2">Co 90-125</strain>
    </source>
</reference>
<gene>
    <name evidence="1" type="ORF">CORT_0A09890</name>
</gene>
<dbReference type="HOGENOM" id="CLU_1331786_0_0_1"/>
<proteinExistence type="predicted"/>
<dbReference type="EMBL" id="HE681719">
    <property type="protein sequence ID" value="CCG21374.1"/>
    <property type="molecule type" value="Genomic_DNA"/>
</dbReference>
<accession>H8WX69</accession>
<dbReference type="AlphaFoldDB" id="H8WX69"/>
<keyword evidence="2" id="KW-1185">Reference proteome</keyword>
<name>H8WX69_CANO9</name>
<dbReference type="Proteomes" id="UP000005018">
    <property type="component" value="Chromosome 1"/>
</dbReference>
<protein>
    <submittedName>
        <fullName evidence="1">Uncharacterized protein</fullName>
    </submittedName>
</protein>
<evidence type="ECO:0000313" key="2">
    <source>
        <dbReference type="Proteomes" id="UP000005018"/>
    </source>
</evidence>
<dbReference type="RefSeq" id="XP_003866813.1">
    <property type="nucleotide sequence ID" value="XM_003866765.1"/>
</dbReference>
<organism evidence="1 2">
    <name type="scientific">Candida orthopsilosis (strain 90-125)</name>
    <name type="common">Yeast</name>
    <dbReference type="NCBI Taxonomy" id="1136231"/>
    <lineage>
        <taxon>Eukaryota</taxon>
        <taxon>Fungi</taxon>
        <taxon>Dikarya</taxon>
        <taxon>Ascomycota</taxon>
        <taxon>Saccharomycotina</taxon>
        <taxon>Pichiomycetes</taxon>
        <taxon>Debaryomycetaceae</taxon>
        <taxon>Candida/Lodderomyces clade</taxon>
        <taxon>Candida</taxon>
    </lineage>
</organism>